<accession>A0ABQ3YL52</accession>
<keyword evidence="5 6" id="KW-0326">Glycosidase</keyword>
<comment type="caution">
    <text evidence="7">The sequence shown here is derived from an EMBL/GenBank/DDBJ whole genome shotgun (WGS) entry which is preliminary data.</text>
</comment>
<dbReference type="EC" id="3.2.1.89" evidence="3 6"/>
<evidence type="ECO:0000313" key="7">
    <source>
        <dbReference type="EMBL" id="GID80721.1"/>
    </source>
</evidence>
<dbReference type="SUPFAM" id="SSF51445">
    <property type="entry name" value="(Trans)glycosidases"/>
    <property type="match status" value="1"/>
</dbReference>
<evidence type="ECO:0000256" key="5">
    <source>
        <dbReference type="ARBA" id="ARBA00023295"/>
    </source>
</evidence>
<name>A0ABQ3YL52_9ACTN</name>
<gene>
    <name evidence="7" type="ORF">Ade02nite_93620</name>
</gene>
<evidence type="ECO:0000256" key="2">
    <source>
        <dbReference type="ARBA" id="ARBA00010687"/>
    </source>
</evidence>
<evidence type="ECO:0000313" key="8">
    <source>
        <dbReference type="Proteomes" id="UP000609879"/>
    </source>
</evidence>
<evidence type="ECO:0000256" key="1">
    <source>
        <dbReference type="ARBA" id="ARBA00001695"/>
    </source>
</evidence>
<evidence type="ECO:0000256" key="3">
    <source>
        <dbReference type="ARBA" id="ARBA00012556"/>
    </source>
</evidence>
<dbReference type="EMBL" id="BOMI01000202">
    <property type="protein sequence ID" value="GID80721.1"/>
    <property type="molecule type" value="Genomic_DNA"/>
</dbReference>
<evidence type="ECO:0000256" key="4">
    <source>
        <dbReference type="ARBA" id="ARBA00022801"/>
    </source>
</evidence>
<proteinExistence type="inferred from homology"/>
<dbReference type="InterPro" id="IPR017853">
    <property type="entry name" value="GH"/>
</dbReference>
<evidence type="ECO:0000256" key="6">
    <source>
        <dbReference type="RuleBase" id="RU361192"/>
    </source>
</evidence>
<comment type="similarity">
    <text evidence="2 6">Belongs to the glycosyl hydrolase 53 family.</text>
</comment>
<keyword evidence="8" id="KW-1185">Reference proteome</keyword>
<comment type="catalytic activity">
    <reaction evidence="1 6">
        <text>The enzyme specifically hydrolyzes (1-&gt;4)-beta-D-galactosidic linkages in type I arabinogalactans.</text>
        <dbReference type="EC" id="3.2.1.89"/>
    </reaction>
</comment>
<dbReference type="RefSeq" id="WP_203777936.1">
    <property type="nucleotide sequence ID" value="NZ_BAAABO010000035.1"/>
</dbReference>
<keyword evidence="4 6" id="KW-0378">Hydrolase</keyword>
<dbReference type="PROSITE" id="PS51318">
    <property type="entry name" value="TAT"/>
    <property type="match status" value="1"/>
</dbReference>
<dbReference type="PANTHER" id="PTHR34983:SF1">
    <property type="entry name" value="ARABINOGALACTAN ENDO-BETA-1,4-GALACTANASE A"/>
    <property type="match status" value="1"/>
</dbReference>
<dbReference type="InterPro" id="IPR011683">
    <property type="entry name" value="Glyco_hydro_53"/>
</dbReference>
<dbReference type="InterPro" id="IPR006311">
    <property type="entry name" value="TAT_signal"/>
</dbReference>
<dbReference type="PANTHER" id="PTHR34983">
    <property type="entry name" value="ARABINOGALACTAN ENDO-BETA-1,4-GALACTANASE A"/>
    <property type="match status" value="1"/>
</dbReference>
<dbReference type="Pfam" id="PF07745">
    <property type="entry name" value="Glyco_hydro_53"/>
    <property type="match status" value="1"/>
</dbReference>
<protein>
    <recommendedName>
        <fullName evidence="3 6">Arabinogalactan endo-beta-1,4-galactanase</fullName>
        <ecNumber evidence="3 6">3.2.1.89</ecNumber>
    </recommendedName>
</protein>
<sequence>MSWSARPAEAALDRRAAALTGRALTRRGLLAGAGGVALAALAPGAALAAPSPAGSRSTALSVRGADLSFLPQLEEAGVRYRDLAGRVRPAERILAGEGATHMRLRVWVDPPAGYSDKARALSLARRAEAAGMKIVLDPHYSDFWADPGKQPIPASWPQDLPGLLTKIRTYTRDPLRDFARQGTPVDILQVGNEITNGILWPVGQLYLPDGTQQWQPFTDLLKSAITGAREAAGDRLRIMLHIDRGGRMADTRWFFDNIATYGVPYDILGQSYYPMWHGSIADLEANLADSATRYAKPILIAEISYPWTLADGDGRGNIVTEATPLPDVDQFPTTPAGQAALYERVRQVLLAVPQSRGLGFLAWEPEWIPGVGWQPGAEAPNDNLTQFDFTGRALPSIRAYRPPRA</sequence>
<dbReference type="Gene3D" id="3.20.20.80">
    <property type="entry name" value="Glycosidases"/>
    <property type="match status" value="1"/>
</dbReference>
<dbReference type="Proteomes" id="UP000609879">
    <property type="component" value="Unassembled WGS sequence"/>
</dbReference>
<reference evidence="7 8" key="1">
    <citation type="submission" date="2021-01" db="EMBL/GenBank/DDBJ databases">
        <title>Whole genome shotgun sequence of Actinoplanes deccanensis NBRC 13994.</title>
        <authorList>
            <person name="Komaki H."/>
            <person name="Tamura T."/>
        </authorList>
    </citation>
    <scope>NUCLEOTIDE SEQUENCE [LARGE SCALE GENOMIC DNA]</scope>
    <source>
        <strain evidence="7 8">NBRC 13994</strain>
    </source>
</reference>
<organism evidence="7 8">
    <name type="scientific">Paractinoplanes deccanensis</name>
    <dbReference type="NCBI Taxonomy" id="113561"/>
    <lineage>
        <taxon>Bacteria</taxon>
        <taxon>Bacillati</taxon>
        <taxon>Actinomycetota</taxon>
        <taxon>Actinomycetes</taxon>
        <taxon>Micromonosporales</taxon>
        <taxon>Micromonosporaceae</taxon>
        <taxon>Paractinoplanes</taxon>
    </lineage>
</organism>